<dbReference type="STRING" id="395965.Msil_2356"/>
<dbReference type="OrthoDB" id="5572566at2"/>
<dbReference type="AlphaFoldDB" id="B8EIG7"/>
<evidence type="ECO:0000313" key="1">
    <source>
        <dbReference type="EMBL" id="ACK51286.1"/>
    </source>
</evidence>
<gene>
    <name evidence="1" type="ordered locus">Msil_2356</name>
</gene>
<reference evidence="1 2" key="1">
    <citation type="journal article" date="2010" name="J. Bacteriol.">
        <title>Complete genome sequence of the aerobic facultative methanotroph Methylocella silvestris BL2.</title>
        <authorList>
            <person name="Chen Y."/>
            <person name="Crombie A."/>
            <person name="Rahman M.T."/>
            <person name="Dedysh S.N."/>
            <person name="Liesack W."/>
            <person name="Stott M.B."/>
            <person name="Alam M."/>
            <person name="Theisen A.R."/>
            <person name="Murrell J.C."/>
            <person name="Dunfield P.F."/>
        </authorList>
    </citation>
    <scope>NUCLEOTIDE SEQUENCE [LARGE SCALE GENOMIC DNA]</scope>
    <source>
        <strain evidence="2">DSM 15510 / CIP 108128 / LMG 27833 / NCIMB 13906 / BL2</strain>
    </source>
</reference>
<proteinExistence type="predicted"/>
<name>B8EIG7_METSB</name>
<evidence type="ECO:0000313" key="2">
    <source>
        <dbReference type="Proteomes" id="UP000002257"/>
    </source>
</evidence>
<dbReference type="KEGG" id="msl:Msil_2356"/>
<dbReference type="HOGENOM" id="CLU_104554_0_0_5"/>
<dbReference type="Proteomes" id="UP000002257">
    <property type="component" value="Chromosome"/>
</dbReference>
<sequence length="180" mass="19562">MPRLRFATAQDLYEAYPTARSDIGVAANAAPSLDFLAALSSADALKAALSFCAYLLPRREAVAWGCQCLRQWSGLNAADEARLAASEAWVREPEERNRRRALDLAERSDIKDASTWIAFAAGRAGGQIAIDGDHFTPMPQYATAQAVRIALILAGAAGSFEARAEIQRRWLELGLRIAVE</sequence>
<dbReference type="RefSeq" id="WP_012591355.1">
    <property type="nucleotide sequence ID" value="NC_011666.1"/>
</dbReference>
<dbReference type="EMBL" id="CP001280">
    <property type="protein sequence ID" value="ACK51286.1"/>
    <property type="molecule type" value="Genomic_DNA"/>
</dbReference>
<dbReference type="Pfam" id="PF22011">
    <property type="entry name" value="DUF6931"/>
    <property type="match status" value="1"/>
</dbReference>
<accession>B8EIG7</accession>
<keyword evidence="2" id="KW-1185">Reference proteome</keyword>
<dbReference type="InterPro" id="IPR053855">
    <property type="entry name" value="DUF6931"/>
</dbReference>
<protein>
    <submittedName>
        <fullName evidence="1">Uncharacterized protein</fullName>
    </submittedName>
</protein>
<organism evidence="1 2">
    <name type="scientific">Methylocella silvestris (strain DSM 15510 / CIP 108128 / LMG 27833 / NCIMB 13906 / BL2)</name>
    <dbReference type="NCBI Taxonomy" id="395965"/>
    <lineage>
        <taxon>Bacteria</taxon>
        <taxon>Pseudomonadati</taxon>
        <taxon>Pseudomonadota</taxon>
        <taxon>Alphaproteobacteria</taxon>
        <taxon>Hyphomicrobiales</taxon>
        <taxon>Beijerinckiaceae</taxon>
        <taxon>Methylocella</taxon>
    </lineage>
</organism>
<dbReference type="eggNOG" id="COG1716">
    <property type="taxonomic scope" value="Bacteria"/>
</dbReference>